<proteinExistence type="predicted"/>
<reference evidence="1 2" key="1">
    <citation type="submission" date="2018-06" db="EMBL/GenBank/DDBJ databases">
        <title>Comparative genomics reveals the genomic features of Rhizophagus irregularis, R. cerebriforme, R. diaphanum and Gigaspora rosea, and their symbiotic lifestyle signature.</title>
        <authorList>
            <person name="Morin E."/>
            <person name="San Clemente H."/>
            <person name="Chen E.C.H."/>
            <person name="De La Providencia I."/>
            <person name="Hainaut M."/>
            <person name="Kuo A."/>
            <person name="Kohler A."/>
            <person name="Murat C."/>
            <person name="Tang N."/>
            <person name="Roy S."/>
            <person name="Loubradou J."/>
            <person name="Henrissat B."/>
            <person name="Grigoriev I.V."/>
            <person name="Corradi N."/>
            <person name="Roux C."/>
            <person name="Martin F.M."/>
        </authorList>
    </citation>
    <scope>NUCLEOTIDE SEQUENCE [LARGE SCALE GENOMIC DNA]</scope>
    <source>
        <strain evidence="1 2">DAOM 227022</strain>
    </source>
</reference>
<gene>
    <name evidence="1" type="ORF">C1645_834420</name>
</gene>
<dbReference type="STRING" id="658196.A0A397SE87"/>
<accession>A0A397SE87</accession>
<name>A0A397SE87_9GLOM</name>
<dbReference type="OrthoDB" id="2360416at2759"/>
<dbReference type="Proteomes" id="UP000265703">
    <property type="component" value="Unassembled WGS sequence"/>
</dbReference>
<comment type="caution">
    <text evidence="1">The sequence shown here is derived from an EMBL/GenBank/DDBJ whole genome shotgun (WGS) entry which is preliminary data.</text>
</comment>
<sequence length="137" mass="15842">MVSRRMTKGEDAGYIKAWAIPNTGNWTSFSSAQIQNFIKGVCPKRLPLQKLTNELQNRKIDYGNQNKRQNSVKMLDKELTQETLKNKGSYLRNRNAAKFPLSSSWATKEVQKYGKKELSNDCSRYVEFIDFKDALRV</sequence>
<organism evidence="1 2">
    <name type="scientific">Glomus cerebriforme</name>
    <dbReference type="NCBI Taxonomy" id="658196"/>
    <lineage>
        <taxon>Eukaryota</taxon>
        <taxon>Fungi</taxon>
        <taxon>Fungi incertae sedis</taxon>
        <taxon>Mucoromycota</taxon>
        <taxon>Glomeromycotina</taxon>
        <taxon>Glomeromycetes</taxon>
        <taxon>Glomerales</taxon>
        <taxon>Glomeraceae</taxon>
        <taxon>Glomus</taxon>
    </lineage>
</organism>
<dbReference type="EMBL" id="QKYT01000605">
    <property type="protein sequence ID" value="RIA83046.1"/>
    <property type="molecule type" value="Genomic_DNA"/>
</dbReference>
<evidence type="ECO:0000313" key="2">
    <source>
        <dbReference type="Proteomes" id="UP000265703"/>
    </source>
</evidence>
<dbReference type="AlphaFoldDB" id="A0A397SE87"/>
<protein>
    <submittedName>
        <fullName evidence="1">Uncharacterized protein</fullName>
    </submittedName>
</protein>
<evidence type="ECO:0000313" key="1">
    <source>
        <dbReference type="EMBL" id="RIA83046.1"/>
    </source>
</evidence>
<keyword evidence="2" id="KW-1185">Reference proteome</keyword>